<feature type="transmembrane region" description="Helical" evidence="9">
    <location>
        <begin position="287"/>
        <end position="306"/>
    </location>
</feature>
<feature type="transmembrane region" description="Helical" evidence="9">
    <location>
        <begin position="645"/>
        <end position="665"/>
    </location>
</feature>
<keyword evidence="6 9" id="KW-0472">Membrane</keyword>
<reference evidence="10" key="1">
    <citation type="journal article" date="2020" name="G3 (Bethesda)">
        <title>High-Quality Assemblies for Three Invasive Social Wasps from the &lt;i&gt;Vespula&lt;/i&gt; Genus.</title>
        <authorList>
            <person name="Harrop T.W.R."/>
            <person name="Guhlin J."/>
            <person name="McLaughlin G.M."/>
            <person name="Permina E."/>
            <person name="Stockwell P."/>
            <person name="Gilligan J."/>
            <person name="Le Lec M.F."/>
            <person name="Gruber M.A.M."/>
            <person name="Quinn O."/>
            <person name="Lovegrove M."/>
            <person name="Duncan E.J."/>
            <person name="Remnant E.J."/>
            <person name="Van Eeckhoven J."/>
            <person name="Graham B."/>
            <person name="Knapp R.A."/>
            <person name="Langford K.W."/>
            <person name="Kronenberg Z."/>
            <person name="Press M.O."/>
            <person name="Eacker S.M."/>
            <person name="Wilson-Rankin E.E."/>
            <person name="Purcell J."/>
            <person name="Lester P.J."/>
            <person name="Dearden P.K."/>
        </authorList>
    </citation>
    <scope>NUCLEOTIDE SEQUENCE</scope>
    <source>
        <strain evidence="10">Volc-1</strain>
    </source>
</reference>
<protein>
    <recommendedName>
        <fullName evidence="12">Odorant receptor</fullName>
    </recommendedName>
</protein>
<feature type="transmembrane region" description="Helical" evidence="9">
    <location>
        <begin position="514"/>
        <end position="535"/>
    </location>
</feature>
<keyword evidence="5 9" id="KW-1133">Transmembrane helix</keyword>
<dbReference type="PANTHER" id="PTHR21137">
    <property type="entry name" value="ODORANT RECEPTOR"/>
    <property type="match status" value="1"/>
</dbReference>
<feature type="transmembrane region" description="Helical" evidence="9">
    <location>
        <begin position="451"/>
        <end position="471"/>
    </location>
</feature>
<feature type="transmembrane region" description="Helical" evidence="9">
    <location>
        <begin position="86"/>
        <end position="108"/>
    </location>
</feature>
<keyword evidence="8" id="KW-0807">Transducer</keyword>
<dbReference type="GO" id="GO:0005886">
    <property type="term" value="C:plasma membrane"/>
    <property type="evidence" value="ECO:0007669"/>
    <property type="project" value="TreeGrafter"/>
</dbReference>
<feature type="transmembrane region" description="Helical" evidence="9">
    <location>
        <begin position="61"/>
        <end position="80"/>
    </location>
</feature>
<accession>A0A834N891</accession>
<keyword evidence="2" id="KW-0716">Sensory transduction</keyword>
<feature type="transmembrane region" description="Helical" evidence="9">
    <location>
        <begin position="567"/>
        <end position="587"/>
    </location>
</feature>
<keyword evidence="11" id="KW-1185">Reference proteome</keyword>
<dbReference type="PANTHER" id="PTHR21137:SF42">
    <property type="entry name" value="ODORANT RECEPTOR 83A"/>
    <property type="match status" value="1"/>
</dbReference>
<evidence type="ECO:0000256" key="7">
    <source>
        <dbReference type="ARBA" id="ARBA00023170"/>
    </source>
</evidence>
<evidence type="ECO:0000256" key="2">
    <source>
        <dbReference type="ARBA" id="ARBA00022606"/>
    </source>
</evidence>
<evidence type="ECO:0000256" key="4">
    <source>
        <dbReference type="ARBA" id="ARBA00022725"/>
    </source>
</evidence>
<dbReference type="GO" id="GO:0007165">
    <property type="term" value="P:signal transduction"/>
    <property type="evidence" value="ECO:0007669"/>
    <property type="project" value="UniProtKB-KW"/>
</dbReference>
<sequence length="783" mass="90425">MEDRRFEGQSLDNFCANQMEKGGKVRAARLGSFYAIKVLTWNERLLCILGIWPLQVRDSIFLSYFIYGCLMQFMGFLSLLDNLSDFDYFLTSLTENILFFMTLTKMFTCRINSRSIGRFLREIQRNVFDENYEDEEERSIFRHYNKLSYKFIATIVPMMTVVIISYFLNSALTSILLVMSNSTLEYQLPYTVKPIVKPYDSTSFLLGCMYQCLCIPMIVSGYIGIDCLFASSALHVTAQFAILKHRIRKSLKDCERGIREIIVDHCHLIKLAETLEDNFTGIIFQQLLGITFQLCISGYHILVYAANEDVQVVVFLIYVLALSSILFVYCYIGECLIQESTNLNEAFYDIKWYEMLRKNLKSIYICMMRTRKPLQLTSAKFRALSLCTFTDATDVFESEKVIRWNKRLLRCVGVWPLAVYDPLFLFFVVYLLLHCSLTLVDFIDQAKNIDYVVRVLTETVPLLMALIKITIYRLNRGAIARLLIEIREDFFVENYANEKEKLIFLDYNRLSRRFTAITFLSMSIVTGLYFFKAIMTSVLTVMGNSSLEYQLPYKTRTMVELNDITTYAFYCIYQWLIVVTMVSGYVGSDCLFASLALHVTGQLAILRCKVKEAFEDSNGYKRGMKKLVIKHHRLIRLVETLEDGFNIMIFQQLLGTTLNLCVSGYHALVSSANGENIVLVTFFVYAFSVLSTLFVYCYIGECLIEESIGLGDTLYQSDWYDLSTVDLKMMYICMQRTRKPLQLTSAKFCALSLDTFSDVDIEDLGGIPVRFTSFSIDRLAKNV</sequence>
<dbReference type="Pfam" id="PF02949">
    <property type="entry name" value="7tm_6"/>
    <property type="match status" value="2"/>
</dbReference>
<evidence type="ECO:0000256" key="8">
    <source>
        <dbReference type="ARBA" id="ARBA00023224"/>
    </source>
</evidence>
<comment type="caution">
    <text evidence="10">The sequence shown here is derived from an EMBL/GenBank/DDBJ whole genome shotgun (WGS) entry which is preliminary data.</text>
</comment>
<dbReference type="AlphaFoldDB" id="A0A834N891"/>
<dbReference type="InterPro" id="IPR004117">
    <property type="entry name" value="7tm6_olfct_rcpt"/>
</dbReference>
<feature type="transmembrane region" description="Helical" evidence="9">
    <location>
        <begin position="147"/>
        <end position="168"/>
    </location>
</feature>
<feature type="transmembrane region" description="Helical" evidence="9">
    <location>
        <begin position="408"/>
        <end position="431"/>
    </location>
</feature>
<evidence type="ECO:0000256" key="6">
    <source>
        <dbReference type="ARBA" id="ARBA00023136"/>
    </source>
</evidence>
<keyword evidence="7" id="KW-0675">Receptor</keyword>
<evidence type="ECO:0000256" key="9">
    <source>
        <dbReference type="SAM" id="Phobius"/>
    </source>
</evidence>
<evidence type="ECO:0000256" key="5">
    <source>
        <dbReference type="ARBA" id="ARBA00022989"/>
    </source>
</evidence>
<feature type="transmembrane region" description="Helical" evidence="9">
    <location>
        <begin position="677"/>
        <end position="699"/>
    </location>
</feature>
<dbReference type="EMBL" id="JACSDY010000019">
    <property type="protein sequence ID" value="KAF7397998.1"/>
    <property type="molecule type" value="Genomic_DNA"/>
</dbReference>
<dbReference type="GO" id="GO:0005549">
    <property type="term" value="F:odorant binding"/>
    <property type="evidence" value="ECO:0007669"/>
    <property type="project" value="InterPro"/>
</dbReference>
<organism evidence="10 11">
    <name type="scientific">Vespula pensylvanica</name>
    <name type="common">Western yellow jacket</name>
    <name type="synonym">Wasp</name>
    <dbReference type="NCBI Taxonomy" id="30213"/>
    <lineage>
        <taxon>Eukaryota</taxon>
        <taxon>Metazoa</taxon>
        <taxon>Ecdysozoa</taxon>
        <taxon>Arthropoda</taxon>
        <taxon>Hexapoda</taxon>
        <taxon>Insecta</taxon>
        <taxon>Pterygota</taxon>
        <taxon>Neoptera</taxon>
        <taxon>Endopterygota</taxon>
        <taxon>Hymenoptera</taxon>
        <taxon>Apocrita</taxon>
        <taxon>Aculeata</taxon>
        <taxon>Vespoidea</taxon>
        <taxon>Vespidae</taxon>
        <taxon>Vespinae</taxon>
        <taxon>Vespula</taxon>
    </lineage>
</organism>
<evidence type="ECO:0000313" key="10">
    <source>
        <dbReference type="EMBL" id="KAF7397998.1"/>
    </source>
</evidence>
<evidence type="ECO:0000256" key="1">
    <source>
        <dbReference type="ARBA" id="ARBA00004141"/>
    </source>
</evidence>
<keyword evidence="3 9" id="KW-0812">Transmembrane</keyword>
<gene>
    <name evidence="10" type="ORF">H0235_016006</name>
</gene>
<proteinExistence type="predicted"/>
<evidence type="ECO:0000256" key="3">
    <source>
        <dbReference type="ARBA" id="ARBA00022692"/>
    </source>
</evidence>
<feature type="transmembrane region" description="Helical" evidence="9">
    <location>
        <begin position="312"/>
        <end position="332"/>
    </location>
</feature>
<keyword evidence="4" id="KW-0552">Olfaction</keyword>
<dbReference type="GO" id="GO:0004984">
    <property type="term" value="F:olfactory receptor activity"/>
    <property type="evidence" value="ECO:0007669"/>
    <property type="project" value="InterPro"/>
</dbReference>
<name>A0A834N891_VESPE</name>
<evidence type="ECO:0008006" key="12">
    <source>
        <dbReference type="Google" id="ProtNLM"/>
    </source>
</evidence>
<dbReference type="Proteomes" id="UP000600918">
    <property type="component" value="Unassembled WGS sequence"/>
</dbReference>
<evidence type="ECO:0000313" key="11">
    <source>
        <dbReference type="Proteomes" id="UP000600918"/>
    </source>
</evidence>
<comment type="subcellular location">
    <subcellularLocation>
        <location evidence="1">Membrane</location>
        <topology evidence="1">Multi-pass membrane protein</topology>
    </subcellularLocation>
</comment>